<sequence length="297" mass="32090">MTIQAAHPKTYSFTPKSHNDTYPAIDPATASDCSGKAVLVTGANRGLGKAFALSYAKAGASYIAIGSRSDASETVKACLEAAKDAGKPSPTVIQVKLDVTDQACVGEAAERVHREFGRLDILVNNSGYMGPLGPLCEQPVEVYRRTWDVIFWGTYNVTRAFLPLMLEGGDKTVIQLSSIGACWVKEGSGAYSIAKLAVCRLAEMLDAEYGEQGVLSYSYHPGGVLTELSSNLPPELQVYLCDTAELAGDTLVFLTSKKRDWLAGRYISANWDMPQLMAMEEEVSSKDLLKFKCDFGS</sequence>
<evidence type="ECO:0000256" key="1">
    <source>
        <dbReference type="ARBA" id="ARBA00006484"/>
    </source>
</evidence>
<proteinExistence type="inferred from homology"/>
<evidence type="ECO:0000313" key="3">
    <source>
        <dbReference type="EMBL" id="GAB1319965.1"/>
    </source>
</evidence>
<dbReference type="Gene3D" id="3.40.50.720">
    <property type="entry name" value="NAD(P)-binding Rossmann-like Domain"/>
    <property type="match status" value="1"/>
</dbReference>
<evidence type="ECO:0000256" key="2">
    <source>
        <dbReference type="ARBA" id="ARBA00023002"/>
    </source>
</evidence>
<keyword evidence="2" id="KW-0560">Oxidoreductase</keyword>
<comment type="caution">
    <text evidence="3">The sequence shown here is derived from an EMBL/GenBank/DDBJ whole genome shotgun (WGS) entry which is preliminary data.</text>
</comment>
<dbReference type="InterPro" id="IPR036291">
    <property type="entry name" value="NAD(P)-bd_dom_sf"/>
</dbReference>
<dbReference type="SUPFAM" id="SSF51735">
    <property type="entry name" value="NAD(P)-binding Rossmann-fold domains"/>
    <property type="match status" value="1"/>
</dbReference>
<dbReference type="GeneID" id="98180917"/>
<dbReference type="Pfam" id="PF00106">
    <property type="entry name" value="adh_short"/>
    <property type="match status" value="1"/>
</dbReference>
<name>A0ABQ0GQD7_9PEZI</name>
<accession>A0ABQ0GQD7</accession>
<dbReference type="PRINTS" id="PR00081">
    <property type="entry name" value="GDHRDH"/>
</dbReference>
<gene>
    <name evidence="3" type="ORF">MFIFM68171_10175</name>
</gene>
<dbReference type="PANTHER" id="PTHR42901">
    <property type="entry name" value="ALCOHOL DEHYDROGENASE"/>
    <property type="match status" value="1"/>
</dbReference>
<dbReference type="PANTHER" id="PTHR42901:SF1">
    <property type="entry name" value="ALCOHOL DEHYDROGENASE"/>
    <property type="match status" value="1"/>
</dbReference>
<keyword evidence="4" id="KW-1185">Reference proteome</keyword>
<comment type="similarity">
    <text evidence="1">Belongs to the short-chain dehydrogenases/reductases (SDR) family.</text>
</comment>
<protein>
    <submittedName>
        <fullName evidence="3">2-(R)-hydroxypropyl-CoM dehydrogenase</fullName>
    </submittedName>
</protein>
<dbReference type="CDD" id="cd05233">
    <property type="entry name" value="SDR_c"/>
    <property type="match status" value="1"/>
</dbReference>
<reference evidence="3 4" key="1">
    <citation type="submission" date="2024-09" db="EMBL/GenBank/DDBJ databases">
        <title>Itraconazole resistance in Madurella fahalii resulting from another homologue of gene encoding cytochrome P450 14-alpha sterol demethylase (CYP51).</title>
        <authorList>
            <person name="Yoshioka I."/>
            <person name="Fahal A.H."/>
            <person name="Kaneko S."/>
            <person name="Yaguchi T."/>
        </authorList>
    </citation>
    <scope>NUCLEOTIDE SEQUENCE [LARGE SCALE GENOMIC DNA]</scope>
    <source>
        <strain evidence="3 4">IFM 68171</strain>
    </source>
</reference>
<organism evidence="3 4">
    <name type="scientific">Madurella fahalii</name>
    <dbReference type="NCBI Taxonomy" id="1157608"/>
    <lineage>
        <taxon>Eukaryota</taxon>
        <taxon>Fungi</taxon>
        <taxon>Dikarya</taxon>
        <taxon>Ascomycota</taxon>
        <taxon>Pezizomycotina</taxon>
        <taxon>Sordariomycetes</taxon>
        <taxon>Sordariomycetidae</taxon>
        <taxon>Sordariales</taxon>
        <taxon>Sordariales incertae sedis</taxon>
        <taxon>Madurella</taxon>
    </lineage>
</organism>
<dbReference type="RefSeq" id="XP_070921695.1">
    <property type="nucleotide sequence ID" value="XM_071065594.1"/>
</dbReference>
<dbReference type="EMBL" id="BAAFSV010000006">
    <property type="protein sequence ID" value="GAB1319965.1"/>
    <property type="molecule type" value="Genomic_DNA"/>
</dbReference>
<evidence type="ECO:0000313" key="4">
    <source>
        <dbReference type="Proteomes" id="UP001628179"/>
    </source>
</evidence>
<dbReference type="InterPro" id="IPR002347">
    <property type="entry name" value="SDR_fam"/>
</dbReference>
<dbReference type="Proteomes" id="UP001628179">
    <property type="component" value="Unassembled WGS sequence"/>
</dbReference>